<feature type="compositionally biased region" description="Low complexity" evidence="4">
    <location>
        <begin position="652"/>
        <end position="676"/>
    </location>
</feature>
<accession>E2BN21</accession>
<feature type="region of interest" description="Disordered" evidence="4">
    <location>
        <begin position="1106"/>
        <end position="1135"/>
    </location>
</feature>
<feature type="compositionally biased region" description="Polar residues" evidence="4">
    <location>
        <begin position="66"/>
        <end position="91"/>
    </location>
</feature>
<protein>
    <submittedName>
        <fullName evidence="6">Protein BCL9-like protein</fullName>
    </submittedName>
</protein>
<feature type="compositionally biased region" description="Polar residues" evidence="4">
    <location>
        <begin position="714"/>
        <end position="729"/>
    </location>
</feature>
<evidence type="ECO:0000256" key="1">
    <source>
        <dbReference type="ARBA" id="ARBA00004123"/>
    </source>
</evidence>
<keyword evidence="7" id="KW-1185">Reference proteome</keyword>
<feature type="compositionally biased region" description="Pro residues" evidence="4">
    <location>
        <begin position="1055"/>
        <end position="1067"/>
    </location>
</feature>
<feature type="compositionally biased region" description="Polar residues" evidence="4">
    <location>
        <begin position="683"/>
        <end position="700"/>
    </location>
</feature>
<dbReference type="GO" id="GO:0005634">
    <property type="term" value="C:nucleus"/>
    <property type="evidence" value="ECO:0007669"/>
    <property type="project" value="UniProtKB-SubCell"/>
</dbReference>
<feature type="domain" description="B-cell lymphoma 9 beta-catenin binding" evidence="5">
    <location>
        <begin position="308"/>
        <end position="342"/>
    </location>
</feature>
<feature type="compositionally biased region" description="Polar residues" evidence="4">
    <location>
        <begin position="461"/>
        <end position="486"/>
    </location>
</feature>
<dbReference type="InterPro" id="IPR024670">
    <property type="entry name" value="BCL9_beta-catenin-bd_dom"/>
</dbReference>
<dbReference type="FunCoup" id="E2BN21">
    <property type="interactions" value="166"/>
</dbReference>
<dbReference type="EMBL" id="GL449382">
    <property type="protein sequence ID" value="EFN82925.1"/>
    <property type="molecule type" value="Genomic_DNA"/>
</dbReference>
<organism evidence="7">
    <name type="scientific">Harpegnathos saltator</name>
    <name type="common">Jerdon's jumping ant</name>
    <dbReference type="NCBI Taxonomy" id="610380"/>
    <lineage>
        <taxon>Eukaryota</taxon>
        <taxon>Metazoa</taxon>
        <taxon>Ecdysozoa</taxon>
        <taxon>Arthropoda</taxon>
        <taxon>Hexapoda</taxon>
        <taxon>Insecta</taxon>
        <taxon>Pterygota</taxon>
        <taxon>Neoptera</taxon>
        <taxon>Endopterygota</taxon>
        <taxon>Hymenoptera</taxon>
        <taxon>Apocrita</taxon>
        <taxon>Aculeata</taxon>
        <taxon>Formicoidea</taxon>
        <taxon>Formicidae</taxon>
        <taxon>Ponerinae</taxon>
        <taxon>Ponerini</taxon>
        <taxon>Harpegnathos</taxon>
    </lineage>
</organism>
<dbReference type="OrthoDB" id="7668649at2759"/>
<feature type="compositionally biased region" description="Polar residues" evidence="4">
    <location>
        <begin position="499"/>
        <end position="533"/>
    </location>
</feature>
<dbReference type="OMA" id="NMMAEQP"/>
<feature type="region of interest" description="Disordered" evidence="4">
    <location>
        <begin position="1047"/>
        <end position="1069"/>
    </location>
</feature>
<comment type="subcellular location">
    <subcellularLocation>
        <location evidence="1">Nucleus</location>
    </subcellularLocation>
</comment>
<gene>
    <name evidence="6" type="ORF">EAI_15880</name>
</gene>
<evidence type="ECO:0000313" key="7">
    <source>
        <dbReference type="Proteomes" id="UP000008237"/>
    </source>
</evidence>
<evidence type="ECO:0000256" key="2">
    <source>
        <dbReference type="ARBA" id="ARBA00009200"/>
    </source>
</evidence>
<sequence>MKTEKKPNEPSCVPTTVVKDEPDTDPVKIKEEGPGGNNDDTTGEDTAECPRDPCLDLPNGEGTMPGENQNTNGNQPILNSVKQEGDPNNPTDDLPDCSGNVITADGIQPLVSNVLGKQMGTNAGSGEAQYMQQQSQIYVFSTILANKGADAVMRGDYPSIIDFHRAQPNTKKYLEKHPNKVNQFRQNPAQWLNNLAMMKQKGHQGNTNNTFPTEQPPDLPALDPNPTQYWNEQPNLRNINGGNSLGNSEPSLDDGNIDVPCLVPNSPGNSANPQPTNNAIMGHSPNITSPGPGGLQPSLQGVKVPDENLTPKQRQHREVQLATLRKMQMMLFPGHKEEPGTLDATQGTTVSCPPSNVPPVSVPNQCPPSMDWHKLQHQFLDGKNKPNVGNPGAVPLRGTNMVGVPRSQGPPPPYHQTTRSASVPIAIQSPNPSSPNNPTSNLSLPSPRASSALNSPADCNRQFQLGNQRSSHLPGQSPTGQDSPNPTVGTAASAVSTARLNHSNPGTPVSHSHITALSPSGTNAQKDASLDFPNSQPPNVDGMFCRTLQSLAQQKQQHTGAVNASAVKEANLMPVPSPHQLQYLSTFEGQELTIQKQPNTSLKDGNSTTNTGSSSEMSNRILSGSLDNNNQYPTRSEGASPVQMDTMNRGFTGSLHSPHTPHTPHTPGSAAPHTPADPAKPGNKSSASAQSSPVPHNTSIPDMGPPRTIPAPSINVSQPSDNVPLNPNNIGGRLGNLTAMSTNHFDPITSLAQMSQQLTNTAASNSLGNEPMHSGNAGIMPFGNPHGMHMMQMGGEMNGSCHMGPTNEPGEVGGMCMGLAGAPTSYSPTTSHTGSPGVPTKMGHPMMSHGMMGSHSTGAAGAYPGGETHAPPPRLMTSHVTGPSPYNGANVQVKPSAPNTIQYLPARPNVGHAPRGPPSLDFLQRFTNPLSNLESKMGTPSVNLQYFPNGCVPNSMGPHSGMPSTMNAGIPMGGSPRMDGQSMNTSGVHPSMRPVGNMRPQPNLMRMQHMVGGGVFPGGSMDPDKVFPPDMVSQVSNQPNPGMYVSGSKGSPMGLGPPPDATQPLPPSMGSATSNFKNSPFVGSGPSMSDPNYAQQFHNFQQQLYATGTRGSGPPHPNLHPPPNSHSHQQFFMPK</sequence>
<feature type="compositionally biased region" description="Polar residues" evidence="4">
    <location>
        <begin position="616"/>
        <end position="634"/>
    </location>
</feature>
<dbReference type="AlphaFoldDB" id="E2BN21"/>
<proteinExistence type="inferred from homology"/>
<feature type="compositionally biased region" description="Low complexity" evidence="4">
    <location>
        <begin position="605"/>
        <end position="615"/>
    </location>
</feature>
<dbReference type="Pfam" id="PF11502">
    <property type="entry name" value="BCL9"/>
    <property type="match status" value="1"/>
</dbReference>
<feature type="region of interest" description="Disordered" evidence="4">
    <location>
        <begin position="381"/>
        <end position="533"/>
    </location>
</feature>
<reference evidence="6 7" key="1">
    <citation type="journal article" date="2010" name="Science">
        <title>Genomic comparison of the ants Camponotus floridanus and Harpegnathos saltator.</title>
        <authorList>
            <person name="Bonasio R."/>
            <person name="Zhang G."/>
            <person name="Ye C."/>
            <person name="Mutti N.S."/>
            <person name="Fang X."/>
            <person name="Qin N."/>
            <person name="Donahue G."/>
            <person name="Yang P."/>
            <person name="Li Q."/>
            <person name="Li C."/>
            <person name="Zhang P."/>
            <person name="Huang Z."/>
            <person name="Berger S.L."/>
            <person name="Reinberg D."/>
            <person name="Wang J."/>
            <person name="Liebig J."/>
        </authorList>
    </citation>
    <scope>NUCLEOTIDE SEQUENCE [LARGE SCALE GENOMIC DNA]</scope>
    <source>
        <strain evidence="6 7">R22 G/1</strain>
    </source>
</reference>
<feature type="compositionally biased region" description="Polar residues" evidence="4">
    <location>
        <begin position="595"/>
        <end position="604"/>
    </location>
</feature>
<name>E2BN21_HARSA</name>
<feature type="region of interest" description="Disordered" evidence="4">
    <location>
        <begin position="1"/>
        <end position="91"/>
    </location>
</feature>
<feature type="compositionally biased region" description="Low complexity" evidence="4">
    <location>
        <begin position="487"/>
        <end position="498"/>
    </location>
</feature>
<dbReference type="Proteomes" id="UP000008237">
    <property type="component" value="Unassembled WGS sequence"/>
</dbReference>
<comment type="similarity">
    <text evidence="2">Belongs to the BCL9 family.</text>
</comment>
<evidence type="ECO:0000256" key="4">
    <source>
        <dbReference type="SAM" id="MobiDB-lite"/>
    </source>
</evidence>
<feature type="compositionally biased region" description="Low complexity" evidence="4">
    <location>
        <begin position="429"/>
        <end position="457"/>
    </location>
</feature>
<feature type="compositionally biased region" description="Basic and acidic residues" evidence="4">
    <location>
        <begin position="18"/>
        <end position="33"/>
    </location>
</feature>
<evidence type="ECO:0000313" key="6">
    <source>
        <dbReference type="EMBL" id="EFN82925.1"/>
    </source>
</evidence>
<dbReference type="InParanoid" id="E2BN21"/>
<keyword evidence="3" id="KW-0539">Nucleus</keyword>
<feature type="region of interest" description="Disordered" evidence="4">
    <location>
        <begin position="595"/>
        <end position="729"/>
    </location>
</feature>
<dbReference type="STRING" id="610380.E2BN21"/>
<evidence type="ECO:0000259" key="5">
    <source>
        <dbReference type="Pfam" id="PF11502"/>
    </source>
</evidence>
<evidence type="ECO:0000256" key="3">
    <source>
        <dbReference type="ARBA" id="ARBA00023242"/>
    </source>
</evidence>
<feature type="compositionally biased region" description="Pro residues" evidence="4">
    <location>
        <begin position="1114"/>
        <end position="1124"/>
    </location>
</feature>